<feature type="repeat" description="TPR" evidence="1">
    <location>
        <begin position="162"/>
        <end position="195"/>
    </location>
</feature>
<dbReference type="SMART" id="SM00028">
    <property type="entry name" value="TPR"/>
    <property type="match status" value="5"/>
</dbReference>
<dbReference type="Pfam" id="PF00515">
    <property type="entry name" value="TPR_1"/>
    <property type="match status" value="1"/>
</dbReference>
<comment type="caution">
    <text evidence="3">The sequence shown here is derived from an EMBL/GenBank/DDBJ whole genome shotgun (WGS) entry which is preliminary data.</text>
</comment>
<dbReference type="SUPFAM" id="SSF48452">
    <property type="entry name" value="TPR-like"/>
    <property type="match status" value="1"/>
</dbReference>
<dbReference type="PANTHER" id="PTHR12558">
    <property type="entry name" value="CELL DIVISION CYCLE 16,23,27"/>
    <property type="match status" value="1"/>
</dbReference>
<dbReference type="InterPro" id="IPR019734">
    <property type="entry name" value="TPR_rpt"/>
</dbReference>
<dbReference type="SUPFAM" id="SSF82185">
    <property type="entry name" value="Histone H3 K4-specific methyltransferase SET7/9 N-terminal domain"/>
    <property type="match status" value="1"/>
</dbReference>
<sequence>MQYKYLVLLNLVVLFTTSIFSQETSKEYIQKGNDLYDEQKFAEAIESYKMVSENDSNYHWMLAEMAMTYLAMEKFDSASITVEKGLVEKSNMRCHLLRTKGTIYEYTDNTPKSIETYQQAIKEYPYEYLLHYNLGISYLKTEQFSNAQKCFQEALRCNPYHASSHMQLGKLAARQKQYTRAMLSLETFLALEPASNRSNPILIFIENLSNNYIDTTQGNFIDPIDNNSLFDEIDHYIRAKIVLTSRFPLSIDFNASLVKQTKMLMEVLPYKSDEEDFWVQMYFPFFKAINEGNHLNPFLYTLLRSTGQEVVSKYNEKHEKELDAFYEAGRRLVNIKRSRMANIIGEPKKYIFDYYDNGKVYSIGNKNKEGNNDGEWCYFYANAEKKEEGIYIDGKKSGIWKYYNDNGVLAKEELYKKGKLIKK</sequence>
<dbReference type="Proteomes" id="UP001209229">
    <property type="component" value="Unassembled WGS sequence"/>
</dbReference>
<dbReference type="Gene3D" id="1.25.40.10">
    <property type="entry name" value="Tetratricopeptide repeat domain"/>
    <property type="match status" value="2"/>
</dbReference>
<organism evidence="3 4">
    <name type="scientific">Plebeiibacterium sediminum</name>
    <dbReference type="NCBI Taxonomy" id="2992112"/>
    <lineage>
        <taxon>Bacteria</taxon>
        <taxon>Pseudomonadati</taxon>
        <taxon>Bacteroidota</taxon>
        <taxon>Bacteroidia</taxon>
        <taxon>Marinilabiliales</taxon>
        <taxon>Marinilabiliaceae</taxon>
        <taxon>Plebeiibacterium</taxon>
    </lineage>
</organism>
<dbReference type="PROSITE" id="PS50005">
    <property type="entry name" value="TPR"/>
    <property type="match status" value="2"/>
</dbReference>
<dbReference type="RefSeq" id="WP_301188628.1">
    <property type="nucleotide sequence ID" value="NZ_JAPDPJ010000001.1"/>
</dbReference>
<dbReference type="EMBL" id="JAPDPJ010000001">
    <property type="protein sequence ID" value="MCW3785057.1"/>
    <property type="molecule type" value="Genomic_DNA"/>
</dbReference>
<keyword evidence="2" id="KW-0732">Signal</keyword>
<evidence type="ECO:0000256" key="1">
    <source>
        <dbReference type="PROSITE-ProRule" id="PRU00339"/>
    </source>
</evidence>
<keyword evidence="1" id="KW-0802">TPR repeat</keyword>
<feature type="signal peptide" evidence="2">
    <location>
        <begin position="1"/>
        <end position="21"/>
    </location>
</feature>
<protein>
    <submittedName>
        <fullName evidence="3">Tetratricopeptide repeat protein</fullName>
    </submittedName>
</protein>
<feature type="repeat" description="TPR" evidence="1">
    <location>
        <begin position="128"/>
        <end position="161"/>
    </location>
</feature>
<gene>
    <name evidence="3" type="ORF">OM075_01195</name>
</gene>
<proteinExistence type="predicted"/>
<dbReference type="PANTHER" id="PTHR12558:SF13">
    <property type="entry name" value="CELL DIVISION CYCLE PROTEIN 27 HOMOLOG"/>
    <property type="match status" value="1"/>
</dbReference>
<reference evidence="3" key="1">
    <citation type="submission" date="2022-10" db="EMBL/GenBank/DDBJ databases">
        <authorList>
            <person name="Yu W.X."/>
        </authorList>
    </citation>
    <scope>NUCLEOTIDE SEQUENCE</scope>
    <source>
        <strain evidence="3">AAT</strain>
    </source>
</reference>
<feature type="chain" id="PRO_5041938963" evidence="2">
    <location>
        <begin position="22"/>
        <end position="423"/>
    </location>
</feature>
<dbReference type="AlphaFoldDB" id="A0AAE3SDP0"/>
<evidence type="ECO:0000256" key="2">
    <source>
        <dbReference type="SAM" id="SignalP"/>
    </source>
</evidence>
<evidence type="ECO:0000313" key="3">
    <source>
        <dbReference type="EMBL" id="MCW3785057.1"/>
    </source>
</evidence>
<name>A0AAE3SDP0_9BACT</name>
<dbReference type="Gene3D" id="3.90.930.1">
    <property type="match status" value="1"/>
</dbReference>
<evidence type="ECO:0000313" key="4">
    <source>
        <dbReference type="Proteomes" id="UP001209229"/>
    </source>
</evidence>
<keyword evidence="4" id="KW-1185">Reference proteome</keyword>
<dbReference type="InterPro" id="IPR011990">
    <property type="entry name" value="TPR-like_helical_dom_sf"/>
</dbReference>
<dbReference type="Pfam" id="PF13174">
    <property type="entry name" value="TPR_6"/>
    <property type="match status" value="1"/>
</dbReference>
<accession>A0AAE3SDP0</accession>